<keyword evidence="1" id="KW-0732">Signal</keyword>
<dbReference type="GeneID" id="113214663"/>
<proteinExistence type="predicted"/>
<dbReference type="OrthoDB" id="7237208at2759"/>
<dbReference type="AlphaFoldDB" id="A0A9C6X629"/>
<reference evidence="3" key="1">
    <citation type="submission" date="2025-08" db="UniProtKB">
        <authorList>
            <consortium name="RefSeq"/>
        </authorList>
    </citation>
    <scope>IDENTIFICATION</scope>
    <source>
        <tissue evidence="3">Whole organism</tissue>
    </source>
</reference>
<evidence type="ECO:0000313" key="2">
    <source>
        <dbReference type="Proteomes" id="UP000504606"/>
    </source>
</evidence>
<organism evidence="2 3">
    <name type="scientific">Frankliniella occidentalis</name>
    <name type="common">Western flower thrips</name>
    <name type="synonym">Euthrips occidentalis</name>
    <dbReference type="NCBI Taxonomy" id="133901"/>
    <lineage>
        <taxon>Eukaryota</taxon>
        <taxon>Metazoa</taxon>
        <taxon>Ecdysozoa</taxon>
        <taxon>Arthropoda</taxon>
        <taxon>Hexapoda</taxon>
        <taxon>Insecta</taxon>
        <taxon>Pterygota</taxon>
        <taxon>Neoptera</taxon>
        <taxon>Paraneoptera</taxon>
        <taxon>Thysanoptera</taxon>
        <taxon>Terebrantia</taxon>
        <taxon>Thripoidea</taxon>
        <taxon>Thripidae</taxon>
        <taxon>Frankliniella</taxon>
    </lineage>
</organism>
<dbReference type="Pfam" id="PF06477">
    <property type="entry name" value="DUF1091"/>
    <property type="match status" value="1"/>
</dbReference>
<accession>A0A9C6X629</accession>
<evidence type="ECO:0000313" key="3">
    <source>
        <dbReference type="RefSeq" id="XP_052129976.1"/>
    </source>
</evidence>
<protein>
    <submittedName>
        <fullName evidence="3">Uncharacterized protein LOC113214663</fullName>
    </submittedName>
</protein>
<dbReference type="RefSeq" id="XP_052129976.1">
    <property type="nucleotide sequence ID" value="XM_052274016.1"/>
</dbReference>
<gene>
    <name evidence="3" type="primary">LOC113214663</name>
</gene>
<evidence type="ECO:0000256" key="1">
    <source>
        <dbReference type="SAM" id="SignalP"/>
    </source>
</evidence>
<dbReference type="Proteomes" id="UP000504606">
    <property type="component" value="Unplaced"/>
</dbReference>
<sequence>MGNSVLAVLVCVVPTVLALTSLRASIHSYAGPYNIMFREASQCPEGTVPKGAVGGNFTGSLHHLPSTKYPVFDGQLILMRDVGVGDVGVKVVIAKWDNVAGWRENFFRIDAGEVCKVFATIAHDAIAEVSRLNPKLPKSCPFRKGTYILRNFSSEIVQRYEHFPVFPYGRFRGDLYYYDMKSKQTVACFRGVSDIVPKVEKS</sequence>
<dbReference type="KEGG" id="foc:113214663"/>
<feature type="chain" id="PRO_5038548727" evidence="1">
    <location>
        <begin position="19"/>
        <end position="202"/>
    </location>
</feature>
<keyword evidence="2" id="KW-1185">Reference proteome</keyword>
<name>A0A9C6X629_FRAOC</name>
<feature type="signal peptide" evidence="1">
    <location>
        <begin position="1"/>
        <end position="18"/>
    </location>
</feature>
<dbReference type="InterPro" id="IPR010512">
    <property type="entry name" value="DUF1091"/>
</dbReference>